<reference evidence="7" key="1">
    <citation type="submission" date="2025-08" db="UniProtKB">
        <authorList>
            <consortium name="RefSeq"/>
        </authorList>
    </citation>
    <scope>IDENTIFICATION</scope>
    <source>
        <tissue evidence="7">Young leaves</tissue>
    </source>
</reference>
<dbReference type="SMART" id="SM00184">
    <property type="entry name" value="RING"/>
    <property type="match status" value="1"/>
</dbReference>
<dbReference type="Proteomes" id="UP000504609">
    <property type="component" value="Unplaced"/>
</dbReference>
<name>A0A6J1G826_CUCMO</name>
<dbReference type="RefSeq" id="XP_022947839.1">
    <property type="nucleotide sequence ID" value="XM_023092071.1"/>
</dbReference>
<dbReference type="GO" id="GO:0061630">
    <property type="term" value="F:ubiquitin protein ligase activity"/>
    <property type="evidence" value="ECO:0007669"/>
    <property type="project" value="TreeGrafter"/>
</dbReference>
<dbReference type="InterPro" id="IPR051834">
    <property type="entry name" value="RING_finger_E3_ligase"/>
</dbReference>
<organism evidence="6 7">
    <name type="scientific">Cucurbita moschata</name>
    <name type="common">Winter crookneck squash</name>
    <name type="synonym">Cucurbita pepo var. moschata</name>
    <dbReference type="NCBI Taxonomy" id="3662"/>
    <lineage>
        <taxon>Eukaryota</taxon>
        <taxon>Viridiplantae</taxon>
        <taxon>Streptophyta</taxon>
        <taxon>Embryophyta</taxon>
        <taxon>Tracheophyta</taxon>
        <taxon>Spermatophyta</taxon>
        <taxon>Magnoliopsida</taxon>
        <taxon>eudicotyledons</taxon>
        <taxon>Gunneridae</taxon>
        <taxon>Pentapetalae</taxon>
        <taxon>rosids</taxon>
        <taxon>fabids</taxon>
        <taxon>Cucurbitales</taxon>
        <taxon>Cucurbitaceae</taxon>
        <taxon>Cucurbiteae</taxon>
        <taxon>Cucurbita</taxon>
    </lineage>
</organism>
<gene>
    <name evidence="7" type="primary">LOC111451599</name>
</gene>
<keyword evidence="1" id="KW-0479">Metal-binding</keyword>
<feature type="domain" description="RING-type" evidence="5">
    <location>
        <begin position="224"/>
        <end position="265"/>
    </location>
</feature>
<dbReference type="GO" id="GO:0005634">
    <property type="term" value="C:nucleus"/>
    <property type="evidence" value="ECO:0007669"/>
    <property type="project" value="TreeGrafter"/>
</dbReference>
<dbReference type="Gene3D" id="3.30.40.10">
    <property type="entry name" value="Zinc/RING finger domain, C3HC4 (zinc finger)"/>
    <property type="match status" value="1"/>
</dbReference>
<evidence type="ECO:0000256" key="4">
    <source>
        <dbReference type="PROSITE-ProRule" id="PRU00175"/>
    </source>
</evidence>
<protein>
    <submittedName>
        <fullName evidence="7">E3 ubiquitin-protein ligase RNF38-like</fullName>
    </submittedName>
</protein>
<evidence type="ECO:0000259" key="5">
    <source>
        <dbReference type="PROSITE" id="PS50089"/>
    </source>
</evidence>
<dbReference type="PANTHER" id="PTHR45931">
    <property type="entry name" value="SI:CH211-59O9.10"/>
    <property type="match status" value="1"/>
</dbReference>
<keyword evidence="6" id="KW-1185">Reference proteome</keyword>
<dbReference type="KEGG" id="cmos:111451599"/>
<dbReference type="PROSITE" id="PS50089">
    <property type="entry name" value="ZF_RING_2"/>
    <property type="match status" value="1"/>
</dbReference>
<evidence type="ECO:0000256" key="2">
    <source>
        <dbReference type="ARBA" id="ARBA00022771"/>
    </source>
</evidence>
<dbReference type="InterPro" id="IPR001841">
    <property type="entry name" value="Znf_RING"/>
</dbReference>
<keyword evidence="3" id="KW-0862">Zinc</keyword>
<dbReference type="SUPFAM" id="SSF57850">
    <property type="entry name" value="RING/U-box"/>
    <property type="match status" value="1"/>
</dbReference>
<proteinExistence type="predicted"/>
<dbReference type="InterPro" id="IPR013083">
    <property type="entry name" value="Znf_RING/FYVE/PHD"/>
</dbReference>
<dbReference type="AlphaFoldDB" id="A0A6J1G826"/>
<dbReference type="PANTHER" id="PTHR45931:SF16">
    <property type="entry name" value="RING_U-BOX SUPERFAMILY PROTEIN"/>
    <property type="match status" value="1"/>
</dbReference>
<dbReference type="GO" id="GO:0006511">
    <property type="term" value="P:ubiquitin-dependent protein catabolic process"/>
    <property type="evidence" value="ECO:0007669"/>
    <property type="project" value="TreeGrafter"/>
</dbReference>
<keyword evidence="2 4" id="KW-0863">Zinc-finger</keyword>
<dbReference type="GO" id="GO:0008270">
    <property type="term" value="F:zinc ion binding"/>
    <property type="evidence" value="ECO:0007669"/>
    <property type="project" value="UniProtKB-KW"/>
</dbReference>
<dbReference type="Pfam" id="PF13639">
    <property type="entry name" value="zf-RING_2"/>
    <property type="match status" value="1"/>
</dbReference>
<evidence type="ECO:0000256" key="3">
    <source>
        <dbReference type="ARBA" id="ARBA00022833"/>
    </source>
</evidence>
<accession>A0A6J1G826</accession>
<dbReference type="GeneID" id="111451599"/>
<evidence type="ECO:0000256" key="1">
    <source>
        <dbReference type="ARBA" id="ARBA00022723"/>
    </source>
</evidence>
<sequence length="270" mass="30208">MGRHAGLFESALAPWMKSSFPSIGYGLFESASATWMKSSFPSIATPTMSLSSHDYLSYQCSMRGTCNDSLGSDEQPMQLMELRVGHSRNLISRSSHQILQRSPSTPMGDALFSFILRDQEQPPFLENSSVLRFLSSFRIPIPACNVIYDQISSFAQHMTADDVHLNFHMVVDVNVSEMTWVDLDPFLVEENSPPPMNGAPASAIERLQRQEFGGLREEEEEGDCSVCCEALKGEEEGSRIPCGHVYHKCCILKWLQISNSCPLCRTQLQE</sequence>
<evidence type="ECO:0000313" key="7">
    <source>
        <dbReference type="RefSeq" id="XP_022947839.1"/>
    </source>
</evidence>
<evidence type="ECO:0000313" key="6">
    <source>
        <dbReference type="Proteomes" id="UP000504609"/>
    </source>
</evidence>